<gene>
    <name evidence="8" type="ORF">L798_04531</name>
</gene>
<dbReference type="PROSITE" id="PS00191">
    <property type="entry name" value="CYTOCHROME_B5_1"/>
    <property type="match status" value="1"/>
</dbReference>
<dbReference type="InterPro" id="IPR018506">
    <property type="entry name" value="Cyt_B5_heme-BS"/>
</dbReference>
<organism evidence="8 9">
    <name type="scientific">Zootermopsis nevadensis</name>
    <name type="common">Dampwood termite</name>
    <dbReference type="NCBI Taxonomy" id="136037"/>
    <lineage>
        <taxon>Eukaryota</taxon>
        <taxon>Metazoa</taxon>
        <taxon>Ecdysozoa</taxon>
        <taxon>Arthropoda</taxon>
        <taxon>Hexapoda</taxon>
        <taxon>Insecta</taxon>
        <taxon>Pterygota</taxon>
        <taxon>Neoptera</taxon>
        <taxon>Polyneoptera</taxon>
        <taxon>Dictyoptera</taxon>
        <taxon>Blattodea</taxon>
        <taxon>Blattoidea</taxon>
        <taxon>Termitoidae</taxon>
        <taxon>Termopsidae</taxon>
        <taxon>Zootermopsis</taxon>
    </lineage>
</organism>
<keyword evidence="9" id="KW-1185">Reference proteome</keyword>
<dbReference type="SUPFAM" id="SSF55856">
    <property type="entry name" value="Cytochrome b5-like heme/steroid binding domain"/>
    <property type="match status" value="1"/>
</dbReference>
<comment type="function">
    <text evidence="4">May play a role in muscle cell metabolism.</text>
</comment>
<dbReference type="GO" id="GO:0006629">
    <property type="term" value="P:lipid metabolic process"/>
    <property type="evidence" value="ECO:0007669"/>
    <property type="project" value="InterPro"/>
</dbReference>
<protein>
    <recommendedName>
        <fullName evidence="5">Cytochrome b5-related protein</fullName>
    </recommendedName>
</protein>
<feature type="transmembrane region" description="Helical" evidence="6">
    <location>
        <begin position="303"/>
        <end position="322"/>
    </location>
</feature>
<evidence type="ECO:0000256" key="4">
    <source>
        <dbReference type="ARBA" id="ARBA00055674"/>
    </source>
</evidence>
<evidence type="ECO:0000256" key="2">
    <source>
        <dbReference type="ARBA" id="ARBA00022723"/>
    </source>
</evidence>
<dbReference type="OMA" id="DITHRYP"/>
<keyword evidence="6" id="KW-0812">Transmembrane</keyword>
<dbReference type="Pfam" id="PF00487">
    <property type="entry name" value="FA_desaturase"/>
    <property type="match status" value="1"/>
</dbReference>
<keyword evidence="6" id="KW-0472">Membrane</keyword>
<comment type="caution">
    <text evidence="6">Lacks conserved residue(s) required for the propagation of feature annotation.</text>
</comment>
<evidence type="ECO:0000313" key="8">
    <source>
        <dbReference type="EMBL" id="KDR21019.1"/>
    </source>
</evidence>
<dbReference type="FunFam" id="3.10.120.10:FF:000020">
    <property type="entry name" value="Cytochrome b5-related protein"/>
    <property type="match status" value="1"/>
</dbReference>
<dbReference type="Proteomes" id="UP000027135">
    <property type="component" value="Unassembled WGS sequence"/>
</dbReference>
<dbReference type="InParanoid" id="A0A067RDA7"/>
<dbReference type="eggNOG" id="KOG4232">
    <property type="taxonomic scope" value="Eukaryota"/>
</dbReference>
<dbReference type="EMBL" id="KK852575">
    <property type="protein sequence ID" value="KDR21019.1"/>
    <property type="molecule type" value="Genomic_DNA"/>
</dbReference>
<dbReference type="STRING" id="136037.A0A067RDA7"/>
<dbReference type="GO" id="GO:0046872">
    <property type="term" value="F:metal ion binding"/>
    <property type="evidence" value="ECO:0007669"/>
    <property type="project" value="UniProtKB-UniRule"/>
</dbReference>
<dbReference type="GO" id="GO:0020037">
    <property type="term" value="F:heme binding"/>
    <property type="evidence" value="ECO:0007669"/>
    <property type="project" value="UniProtKB-UniRule"/>
</dbReference>
<accession>A0A067RDA7</accession>
<sequence>MAPRNEEERFPLWWNPVLREAPPKSAELFLKDKQRDDGAEGLWRVHDGLYDISSFIDNHPGGSEWLRLTKGTDITEAFEAHHTTTAAAHMLELFYVRRASTPRNSPYTFHKDGFYRTLQRRARVALAGVPRGPNFASALIADLLALGTITFSVLAAATSSYSMGTLAGLLVALNVVTAHNFLHQKDNFRMYYFNLSFMSFRDWRVGHAMSHHLFPNSLLDLDISMFAPLFQYLPDPSKTLWGRYGPWIYSPFIYSIMFHGHMFLRLWPLAKGRIDSLRLDDAIPLVIPVSMMAFAGVSPGDAFWMWMWVTVTSSLFFHIIAFNGAHHHPEIFHEGDAPRGDRDWGLAQLDTVRERPAVNSSLFAALTNFGYHGLHHLFPAVDHSRLPILYPALKITCEEFRVSFAEYSLLEMYKGQFQQIARNKPNLVPPGQIDIGEVTRHK</sequence>
<dbReference type="SMART" id="SM01117">
    <property type="entry name" value="Cyt-b5"/>
    <property type="match status" value="1"/>
</dbReference>
<dbReference type="Pfam" id="PF00173">
    <property type="entry name" value="Cyt-b5"/>
    <property type="match status" value="1"/>
</dbReference>
<evidence type="ECO:0000256" key="1">
    <source>
        <dbReference type="ARBA" id="ARBA00022617"/>
    </source>
</evidence>
<dbReference type="PANTHER" id="PTHR16740">
    <property type="entry name" value="CYTOCHROME B5-RELATED PROTEIN-RELATED"/>
    <property type="match status" value="1"/>
</dbReference>
<dbReference type="Gene3D" id="3.10.120.10">
    <property type="entry name" value="Cytochrome b5-like heme/steroid binding domain"/>
    <property type="match status" value="1"/>
</dbReference>
<keyword evidence="6" id="KW-1133">Transmembrane helix</keyword>
<evidence type="ECO:0000256" key="6">
    <source>
        <dbReference type="RuleBase" id="RU362121"/>
    </source>
</evidence>
<evidence type="ECO:0000256" key="5">
    <source>
        <dbReference type="ARBA" id="ARBA00073492"/>
    </source>
</evidence>
<feature type="transmembrane region" description="Helical" evidence="6">
    <location>
        <begin position="246"/>
        <end position="267"/>
    </location>
</feature>
<proteinExistence type="inferred from homology"/>
<feature type="domain" description="Cytochrome b5 heme-binding" evidence="7">
    <location>
        <begin position="33"/>
        <end position="100"/>
    </location>
</feature>
<feature type="transmembrane region" description="Helical" evidence="6">
    <location>
        <begin position="163"/>
        <end position="182"/>
    </location>
</feature>
<evidence type="ECO:0000256" key="3">
    <source>
        <dbReference type="ARBA" id="ARBA00023004"/>
    </source>
</evidence>
<feature type="transmembrane region" description="Helical" evidence="6">
    <location>
        <begin position="135"/>
        <end position="157"/>
    </location>
</feature>
<dbReference type="InterPro" id="IPR053100">
    <property type="entry name" value="Cytochrome_b5-related"/>
</dbReference>
<dbReference type="FunCoup" id="A0A067RDA7">
    <property type="interactions" value="522"/>
</dbReference>
<keyword evidence="2 6" id="KW-0479">Metal-binding</keyword>
<comment type="similarity">
    <text evidence="6">Belongs to the cytochrome b5 family.</text>
</comment>
<dbReference type="OrthoDB" id="260519at2759"/>
<dbReference type="InterPro" id="IPR001199">
    <property type="entry name" value="Cyt_B5-like_heme/steroid-bd"/>
</dbReference>
<keyword evidence="3 6" id="KW-0408">Iron</keyword>
<evidence type="ECO:0000313" key="9">
    <source>
        <dbReference type="Proteomes" id="UP000027135"/>
    </source>
</evidence>
<name>A0A067RDA7_ZOONE</name>
<keyword evidence="1 6" id="KW-0349">Heme</keyword>
<dbReference type="InterPro" id="IPR005804">
    <property type="entry name" value="FA_desaturase_dom"/>
</dbReference>
<dbReference type="PANTHER" id="PTHR16740:SF1">
    <property type="entry name" value="CYTOCHROME B5-RELATED PROTEIN-RELATED"/>
    <property type="match status" value="1"/>
</dbReference>
<dbReference type="PROSITE" id="PS50255">
    <property type="entry name" value="CYTOCHROME_B5_2"/>
    <property type="match status" value="1"/>
</dbReference>
<dbReference type="AlphaFoldDB" id="A0A067RDA7"/>
<evidence type="ECO:0000259" key="7">
    <source>
        <dbReference type="PROSITE" id="PS50255"/>
    </source>
</evidence>
<dbReference type="InterPro" id="IPR036400">
    <property type="entry name" value="Cyt_B5-like_heme/steroid_sf"/>
</dbReference>
<reference evidence="8 9" key="1">
    <citation type="journal article" date="2014" name="Nat. Commun.">
        <title>Molecular traces of alternative social organization in a termite genome.</title>
        <authorList>
            <person name="Terrapon N."/>
            <person name="Li C."/>
            <person name="Robertson H.M."/>
            <person name="Ji L."/>
            <person name="Meng X."/>
            <person name="Booth W."/>
            <person name="Chen Z."/>
            <person name="Childers C.P."/>
            <person name="Glastad K.M."/>
            <person name="Gokhale K."/>
            <person name="Gowin J."/>
            <person name="Gronenberg W."/>
            <person name="Hermansen R.A."/>
            <person name="Hu H."/>
            <person name="Hunt B.G."/>
            <person name="Huylmans A.K."/>
            <person name="Khalil S.M."/>
            <person name="Mitchell R.D."/>
            <person name="Munoz-Torres M.C."/>
            <person name="Mustard J.A."/>
            <person name="Pan H."/>
            <person name="Reese J.T."/>
            <person name="Scharf M.E."/>
            <person name="Sun F."/>
            <person name="Vogel H."/>
            <person name="Xiao J."/>
            <person name="Yang W."/>
            <person name="Yang Z."/>
            <person name="Yang Z."/>
            <person name="Zhou J."/>
            <person name="Zhu J."/>
            <person name="Brent C.S."/>
            <person name="Elsik C.G."/>
            <person name="Goodisman M.A."/>
            <person name="Liberles D.A."/>
            <person name="Roe R.M."/>
            <person name="Vargo E.L."/>
            <person name="Vilcinskas A."/>
            <person name="Wang J."/>
            <person name="Bornberg-Bauer E."/>
            <person name="Korb J."/>
            <person name="Zhang G."/>
            <person name="Liebig J."/>
        </authorList>
    </citation>
    <scope>NUCLEOTIDE SEQUENCE [LARGE SCALE GENOMIC DNA]</scope>
    <source>
        <tissue evidence="8">Whole organism</tissue>
    </source>
</reference>